<reference evidence="1" key="1">
    <citation type="submission" date="2013-04" db="EMBL/GenBank/DDBJ databases">
        <authorList>
            <person name="Qu J."/>
            <person name="Murali S.C."/>
            <person name="Bandaranaike D."/>
            <person name="Bellair M."/>
            <person name="Blankenburg K."/>
            <person name="Chao H."/>
            <person name="Dinh H."/>
            <person name="Doddapaneni H."/>
            <person name="Downs B."/>
            <person name="Dugan-Rocha S."/>
            <person name="Elkadiri S."/>
            <person name="Gnanaolivu R.D."/>
            <person name="Hernandez B."/>
            <person name="Javaid M."/>
            <person name="Jayaseelan J.C."/>
            <person name="Lee S."/>
            <person name="Li M."/>
            <person name="Ming W."/>
            <person name="Munidasa M."/>
            <person name="Muniz J."/>
            <person name="Nguyen L."/>
            <person name="Ongeri F."/>
            <person name="Osuji N."/>
            <person name="Pu L.-L."/>
            <person name="Puazo M."/>
            <person name="Qu C."/>
            <person name="Quiroz J."/>
            <person name="Raj R."/>
            <person name="Weissenberger G."/>
            <person name="Xin Y."/>
            <person name="Zou X."/>
            <person name="Han Y."/>
            <person name="Richards S."/>
            <person name="Worley K."/>
            <person name="Muzny D."/>
            <person name="Gibbs R."/>
        </authorList>
    </citation>
    <scope>NUCLEOTIDE SEQUENCE</scope>
    <source>
        <strain evidence="1">Sampled in the wild</strain>
    </source>
</reference>
<dbReference type="EMBL" id="KZ308309">
    <property type="protein sequence ID" value="KAG8227051.1"/>
    <property type="molecule type" value="Genomic_DNA"/>
</dbReference>
<dbReference type="SUPFAM" id="SSF50729">
    <property type="entry name" value="PH domain-like"/>
    <property type="match status" value="1"/>
</dbReference>
<sequence>MRLHKRPSVPIPALEGITRCGTVHVLKGHAFPQWKPRPVAILGNTLFIFPSQDAGSGIEGETLDLIGGHVVGGVSKGGRLMLRVAPATSSPQRPVFLGFDEARERRIWWKWISKVRFSHLTSLSFPEY</sequence>
<gene>
    <name evidence="1" type="ORF">J437_LFUL013234</name>
</gene>
<name>A0A8K0K3C2_LADFU</name>
<dbReference type="OrthoDB" id="737510at2759"/>
<dbReference type="Proteomes" id="UP000792457">
    <property type="component" value="Unassembled WGS sequence"/>
</dbReference>
<evidence type="ECO:0008006" key="3">
    <source>
        <dbReference type="Google" id="ProtNLM"/>
    </source>
</evidence>
<organism evidence="1 2">
    <name type="scientific">Ladona fulva</name>
    <name type="common">Scarce chaser dragonfly</name>
    <name type="synonym">Libellula fulva</name>
    <dbReference type="NCBI Taxonomy" id="123851"/>
    <lineage>
        <taxon>Eukaryota</taxon>
        <taxon>Metazoa</taxon>
        <taxon>Ecdysozoa</taxon>
        <taxon>Arthropoda</taxon>
        <taxon>Hexapoda</taxon>
        <taxon>Insecta</taxon>
        <taxon>Pterygota</taxon>
        <taxon>Palaeoptera</taxon>
        <taxon>Odonata</taxon>
        <taxon>Epiprocta</taxon>
        <taxon>Anisoptera</taxon>
        <taxon>Libelluloidea</taxon>
        <taxon>Libellulidae</taxon>
        <taxon>Ladona</taxon>
    </lineage>
</organism>
<comment type="caution">
    <text evidence="1">The sequence shown here is derived from an EMBL/GenBank/DDBJ whole genome shotgun (WGS) entry which is preliminary data.</text>
</comment>
<protein>
    <recommendedName>
        <fullName evidence="3">PH domain-containing protein</fullName>
    </recommendedName>
</protein>
<dbReference type="AlphaFoldDB" id="A0A8K0K3C2"/>
<reference evidence="1" key="2">
    <citation type="submission" date="2017-10" db="EMBL/GenBank/DDBJ databases">
        <title>Ladona fulva Genome sequencing and assembly.</title>
        <authorList>
            <person name="Murali S."/>
            <person name="Richards S."/>
            <person name="Bandaranaike D."/>
            <person name="Bellair M."/>
            <person name="Blankenburg K."/>
            <person name="Chao H."/>
            <person name="Dinh H."/>
            <person name="Doddapaneni H."/>
            <person name="Dugan-Rocha S."/>
            <person name="Elkadiri S."/>
            <person name="Gnanaolivu R."/>
            <person name="Hernandez B."/>
            <person name="Skinner E."/>
            <person name="Javaid M."/>
            <person name="Lee S."/>
            <person name="Li M."/>
            <person name="Ming W."/>
            <person name="Munidasa M."/>
            <person name="Muniz J."/>
            <person name="Nguyen L."/>
            <person name="Hughes D."/>
            <person name="Osuji N."/>
            <person name="Pu L.-L."/>
            <person name="Puazo M."/>
            <person name="Qu C."/>
            <person name="Quiroz J."/>
            <person name="Raj R."/>
            <person name="Weissenberger G."/>
            <person name="Xin Y."/>
            <person name="Zou X."/>
            <person name="Han Y."/>
            <person name="Worley K."/>
            <person name="Muzny D."/>
            <person name="Gibbs R."/>
        </authorList>
    </citation>
    <scope>NUCLEOTIDE SEQUENCE</scope>
    <source>
        <strain evidence="1">Sampled in the wild</strain>
    </source>
</reference>
<accession>A0A8K0K3C2</accession>
<evidence type="ECO:0000313" key="2">
    <source>
        <dbReference type="Proteomes" id="UP000792457"/>
    </source>
</evidence>
<keyword evidence="2" id="KW-1185">Reference proteome</keyword>
<evidence type="ECO:0000313" key="1">
    <source>
        <dbReference type="EMBL" id="KAG8227051.1"/>
    </source>
</evidence>
<proteinExistence type="predicted"/>